<gene>
    <name evidence="2" type="ORF">I206_07164</name>
    <name evidence="3" type="ORF">I206_106362</name>
</gene>
<dbReference type="AlphaFoldDB" id="A0A1B9HU27"/>
<reference evidence="3" key="2">
    <citation type="submission" date="2013-07" db="EMBL/GenBank/DDBJ databases">
        <authorList>
            <consortium name="The Broad Institute Genome Sequencing Platform"/>
            <person name="Cuomo C."/>
            <person name="Litvintseva A."/>
            <person name="Chen Y."/>
            <person name="Heitman J."/>
            <person name="Sun S."/>
            <person name="Springer D."/>
            <person name="Dromer F."/>
            <person name="Young S.K."/>
            <person name="Zeng Q."/>
            <person name="Gargeya S."/>
            <person name="Fitzgerald M."/>
            <person name="Abouelleil A."/>
            <person name="Alvarado L."/>
            <person name="Berlin A.M."/>
            <person name="Chapman S.B."/>
            <person name="Dewar J."/>
            <person name="Goldberg J."/>
            <person name="Griggs A."/>
            <person name="Gujja S."/>
            <person name="Hansen M."/>
            <person name="Howarth C."/>
            <person name="Imamovic A."/>
            <person name="Larimer J."/>
            <person name="McCowan C."/>
            <person name="Murphy C."/>
            <person name="Pearson M."/>
            <person name="Priest M."/>
            <person name="Roberts A."/>
            <person name="Saif S."/>
            <person name="Shea T."/>
            <person name="Sykes S."/>
            <person name="Wortman J."/>
            <person name="Nusbaum C."/>
            <person name="Birren B."/>
        </authorList>
    </citation>
    <scope>NUCLEOTIDE SEQUENCE</scope>
    <source>
        <strain evidence="3">CBS 10737</strain>
    </source>
</reference>
<dbReference type="Proteomes" id="UP000094020">
    <property type="component" value="Chromosome 9"/>
</dbReference>
<reference evidence="2" key="1">
    <citation type="submission" date="2013-07" db="EMBL/GenBank/DDBJ databases">
        <title>The Genome Sequence of Cryptococcus pinus CBS10737.</title>
        <authorList>
            <consortium name="The Broad Institute Genome Sequencing Platform"/>
            <person name="Cuomo C."/>
            <person name="Litvintseva A."/>
            <person name="Chen Y."/>
            <person name="Heitman J."/>
            <person name="Sun S."/>
            <person name="Springer D."/>
            <person name="Dromer F."/>
            <person name="Young S.K."/>
            <person name="Zeng Q."/>
            <person name="Gargeya S."/>
            <person name="Fitzgerald M."/>
            <person name="Abouelleil A."/>
            <person name="Alvarado L."/>
            <person name="Berlin A.M."/>
            <person name="Chapman S.B."/>
            <person name="Dewar J."/>
            <person name="Goldberg J."/>
            <person name="Griggs A."/>
            <person name="Gujja S."/>
            <person name="Hansen M."/>
            <person name="Howarth C."/>
            <person name="Imamovic A."/>
            <person name="Larimer J."/>
            <person name="McCowan C."/>
            <person name="Murphy C."/>
            <person name="Pearson M."/>
            <person name="Priest M."/>
            <person name="Roberts A."/>
            <person name="Saif S."/>
            <person name="Shea T."/>
            <person name="Sykes S."/>
            <person name="Wortman J."/>
            <person name="Nusbaum C."/>
            <person name="Birren B."/>
        </authorList>
    </citation>
    <scope>NUCLEOTIDE SEQUENCE [LARGE SCALE GENOMIC DNA]</scope>
    <source>
        <strain evidence="2">CBS 10737</strain>
    </source>
</reference>
<organism evidence="2">
    <name type="scientific">Kwoniella pini CBS 10737</name>
    <dbReference type="NCBI Taxonomy" id="1296096"/>
    <lineage>
        <taxon>Eukaryota</taxon>
        <taxon>Fungi</taxon>
        <taxon>Dikarya</taxon>
        <taxon>Basidiomycota</taxon>
        <taxon>Agaricomycotina</taxon>
        <taxon>Tremellomycetes</taxon>
        <taxon>Tremellales</taxon>
        <taxon>Cryptococcaceae</taxon>
        <taxon>Kwoniella</taxon>
    </lineage>
</organism>
<evidence type="ECO:0000313" key="2">
    <source>
        <dbReference type="EMBL" id="OCF46777.1"/>
    </source>
</evidence>
<dbReference type="EMBL" id="KI894015">
    <property type="protein sequence ID" value="OCF46777.1"/>
    <property type="molecule type" value="Genomic_DNA"/>
</dbReference>
<dbReference type="GeneID" id="30175533"/>
<reference evidence="2" key="3">
    <citation type="submission" date="2016-07" db="EMBL/GenBank/DDBJ databases">
        <title>Evolution of pathogenesis and genome organization in the Tremellales.</title>
        <authorList>
            <person name="Cuomo C."/>
            <person name="Litvintseva A."/>
            <person name="Heitman J."/>
            <person name="Chen Y."/>
            <person name="Sun S."/>
            <person name="Springer D."/>
            <person name="Dromer F."/>
            <person name="Young S."/>
            <person name="Zeng Q."/>
            <person name="Chapman S."/>
            <person name="Gujja S."/>
            <person name="Saif S."/>
            <person name="Birren B."/>
        </authorList>
    </citation>
    <scope>NUCLEOTIDE SEQUENCE</scope>
    <source>
        <strain evidence="2">CBS 10737</strain>
    </source>
</reference>
<dbReference type="KEGG" id="kpin:30175533"/>
<dbReference type="OrthoDB" id="10628365at2759"/>
<proteinExistence type="predicted"/>
<sequence length="192" mass="21452">MPTNDTNTSSSNQPGDTAVPSFTPWKSEEQWQRELAAIEAEFRRMNYLEPALLGTLDTLRKTDCENRIRQHEVSRIYERSGVTKEDSEWHLKSAFVRLEMGQEGVSEEKLTSTLGPSLPCEITVLSKDLWLAGLNYLAGIGRLGSASSELDIAPFKSEVKDDALDLNGNQSDVDRFKRISTQLNASTKPCEV</sequence>
<evidence type="ECO:0000256" key="1">
    <source>
        <dbReference type="SAM" id="MobiDB-lite"/>
    </source>
</evidence>
<dbReference type="RefSeq" id="XP_019007996.1">
    <property type="nucleotide sequence ID" value="XM_019158858.1"/>
</dbReference>
<dbReference type="EMBL" id="CP144527">
    <property type="protein sequence ID" value="WWC72400.1"/>
    <property type="molecule type" value="Genomic_DNA"/>
</dbReference>
<name>A0A1B9HU27_9TREE</name>
<evidence type="ECO:0000313" key="3">
    <source>
        <dbReference type="EMBL" id="WWC72400.1"/>
    </source>
</evidence>
<reference evidence="3" key="4">
    <citation type="submission" date="2024-02" db="EMBL/GenBank/DDBJ databases">
        <title>Comparative genomics of Cryptococcus and Kwoniella reveals pathogenesis evolution and contrasting modes of karyotype evolution via chromosome fusion or intercentromeric recombination.</title>
        <authorList>
            <person name="Coelho M.A."/>
            <person name="David-Palma M."/>
            <person name="Shea T."/>
            <person name="Bowers K."/>
            <person name="McGinley-Smith S."/>
            <person name="Mohammad A.W."/>
            <person name="Gnirke A."/>
            <person name="Yurkov A.M."/>
            <person name="Nowrousian M."/>
            <person name="Sun S."/>
            <person name="Cuomo C.A."/>
            <person name="Heitman J."/>
        </authorList>
    </citation>
    <scope>NUCLEOTIDE SEQUENCE</scope>
    <source>
        <strain evidence="3">CBS 10737</strain>
    </source>
</reference>
<feature type="region of interest" description="Disordered" evidence="1">
    <location>
        <begin position="1"/>
        <end position="25"/>
    </location>
</feature>
<feature type="compositionally biased region" description="Polar residues" evidence="1">
    <location>
        <begin position="1"/>
        <end position="15"/>
    </location>
</feature>
<protein>
    <submittedName>
        <fullName evidence="2">Uncharacterized protein</fullName>
    </submittedName>
</protein>
<accession>A0A1B9HU27</accession>
<keyword evidence="4" id="KW-1185">Reference proteome</keyword>
<evidence type="ECO:0000313" key="4">
    <source>
        <dbReference type="Proteomes" id="UP000094020"/>
    </source>
</evidence>